<dbReference type="SUPFAM" id="SSF111369">
    <property type="entry name" value="HlyD-like secretion proteins"/>
    <property type="match status" value="1"/>
</dbReference>
<evidence type="ECO:0000313" key="7">
    <source>
        <dbReference type="EMBL" id="RJG04058.1"/>
    </source>
</evidence>
<dbReference type="Pfam" id="PF25917">
    <property type="entry name" value="BSH_RND"/>
    <property type="match status" value="1"/>
</dbReference>
<dbReference type="AlphaFoldDB" id="A0A3A3G6K7"/>
<dbReference type="InterPro" id="IPR058625">
    <property type="entry name" value="MdtA-like_BSH"/>
</dbReference>
<feature type="domain" description="Multidrug resistance protein MdtA-like beta-barrel" evidence="5">
    <location>
        <begin position="223"/>
        <end position="307"/>
    </location>
</feature>
<dbReference type="GO" id="GO:0022857">
    <property type="term" value="F:transmembrane transporter activity"/>
    <property type="evidence" value="ECO:0007669"/>
    <property type="project" value="InterPro"/>
</dbReference>
<dbReference type="EMBL" id="QYUQ01000002">
    <property type="protein sequence ID" value="RJG04058.1"/>
    <property type="molecule type" value="Genomic_DNA"/>
</dbReference>
<comment type="subcellular location">
    <subcellularLocation>
        <location evidence="1">Cell envelope</location>
    </subcellularLocation>
</comment>
<dbReference type="Pfam" id="PF25967">
    <property type="entry name" value="RND-MFP_C"/>
    <property type="match status" value="1"/>
</dbReference>
<dbReference type="GO" id="GO:0046677">
    <property type="term" value="P:response to antibiotic"/>
    <property type="evidence" value="ECO:0007669"/>
    <property type="project" value="TreeGrafter"/>
</dbReference>
<feature type="domain" description="Multidrug resistance protein MdtA-like barrel-sandwich hybrid" evidence="4">
    <location>
        <begin position="77"/>
        <end position="213"/>
    </location>
</feature>
<dbReference type="Pfam" id="PF25876">
    <property type="entry name" value="HH_MFP_RND"/>
    <property type="match status" value="1"/>
</dbReference>
<gene>
    <name evidence="7" type="ORF">D3878_22745</name>
</gene>
<evidence type="ECO:0000259" key="6">
    <source>
        <dbReference type="Pfam" id="PF25967"/>
    </source>
</evidence>
<dbReference type="Gene3D" id="1.10.287.470">
    <property type="entry name" value="Helix hairpin bin"/>
    <property type="match status" value="1"/>
</dbReference>
<comment type="caution">
    <text evidence="7">The sequence shown here is derived from an EMBL/GenBank/DDBJ whole genome shotgun (WGS) entry which is preliminary data.</text>
</comment>
<accession>A0A3A3G6K7</accession>
<evidence type="ECO:0000259" key="4">
    <source>
        <dbReference type="Pfam" id="PF25917"/>
    </source>
</evidence>
<dbReference type="Gene3D" id="2.40.420.20">
    <property type="match status" value="1"/>
</dbReference>
<dbReference type="InterPro" id="IPR058626">
    <property type="entry name" value="MdtA-like_b-barrel"/>
</dbReference>
<proteinExistence type="inferred from homology"/>
<evidence type="ECO:0000313" key="8">
    <source>
        <dbReference type="Proteomes" id="UP000266327"/>
    </source>
</evidence>
<protein>
    <submittedName>
        <fullName evidence="7">Efflux RND transporter periplasmic adaptor subunit</fullName>
    </submittedName>
</protein>
<dbReference type="PANTHER" id="PTHR30158">
    <property type="entry name" value="ACRA/E-RELATED COMPONENT OF DRUG EFFLUX TRANSPORTER"/>
    <property type="match status" value="1"/>
</dbReference>
<dbReference type="InterPro" id="IPR006143">
    <property type="entry name" value="RND_pump_MFP"/>
</dbReference>
<dbReference type="Gene3D" id="2.40.30.170">
    <property type="match status" value="1"/>
</dbReference>
<evidence type="ECO:0000256" key="2">
    <source>
        <dbReference type="ARBA" id="ARBA00009477"/>
    </source>
</evidence>
<evidence type="ECO:0000256" key="1">
    <source>
        <dbReference type="ARBA" id="ARBA00004196"/>
    </source>
</evidence>
<evidence type="ECO:0000259" key="3">
    <source>
        <dbReference type="Pfam" id="PF25876"/>
    </source>
</evidence>
<dbReference type="GO" id="GO:0005886">
    <property type="term" value="C:plasma membrane"/>
    <property type="evidence" value="ECO:0007669"/>
    <property type="project" value="UniProtKB-SubCell"/>
</dbReference>
<reference evidence="8" key="1">
    <citation type="submission" date="2018-09" db="EMBL/GenBank/DDBJ databases">
        <authorList>
            <person name="Zhu H."/>
        </authorList>
    </citation>
    <scope>NUCLEOTIDE SEQUENCE [LARGE SCALE GENOMIC DNA]</scope>
    <source>
        <strain evidence="8">K1S02-23</strain>
    </source>
</reference>
<evidence type="ECO:0000259" key="5">
    <source>
        <dbReference type="Pfam" id="PF25944"/>
    </source>
</evidence>
<feature type="domain" description="Multidrug resistance protein MdtA-like alpha-helical hairpin" evidence="3">
    <location>
        <begin position="118"/>
        <end position="187"/>
    </location>
</feature>
<organism evidence="7 8">
    <name type="scientific">Noviherbaspirillum sedimenti</name>
    <dbReference type="NCBI Taxonomy" id="2320865"/>
    <lineage>
        <taxon>Bacteria</taxon>
        <taxon>Pseudomonadati</taxon>
        <taxon>Pseudomonadota</taxon>
        <taxon>Betaproteobacteria</taxon>
        <taxon>Burkholderiales</taxon>
        <taxon>Oxalobacteraceae</taxon>
        <taxon>Noviherbaspirillum</taxon>
    </lineage>
</organism>
<dbReference type="Proteomes" id="UP000266327">
    <property type="component" value="Unassembled WGS sequence"/>
</dbReference>
<comment type="similarity">
    <text evidence="2">Belongs to the membrane fusion protein (MFP) (TC 8.A.1) family.</text>
</comment>
<sequence>MQRGRIVIETGCHSAIREMPGRYKFVGLLLILCGLFSCNKKNNPAPQAAAVAVSEIRAAPTPITLFEEYAAQTEAVETVEIRARVGGILERQAFKDGARVEAGDLLFVIDQQTYISALAQARANLAQAQASYLNSRQILARSRPLLAALAISQQEMDAAIARERVDAAAVEAGKAQVQQAQLNLGYTTIRAPRSGLISRALIKPGGLVNASTTLLTTLYSVDPMYVSFTVGEQKLEGLLRQYKAGSTNEAAPPIRIKLADGSDYQYGGKLDFVDAAVDPRNGTLPVRLVVPNPDGTLRSGQFVRAIVAKPANPAAILLPQKAVQELQGKYSVFVVGPDNKAVYRDISASIRSGNDWVVEQGVKPGELVIVEGTGKLRPGMPVKPVLAAGTGN</sequence>
<feature type="domain" description="Multidrug resistance protein MdtA-like C-terminal permuted SH3" evidence="6">
    <location>
        <begin position="315"/>
        <end position="374"/>
    </location>
</feature>
<dbReference type="InterPro" id="IPR058624">
    <property type="entry name" value="MdtA-like_HH"/>
</dbReference>
<keyword evidence="8" id="KW-1185">Reference proteome</keyword>
<dbReference type="Gene3D" id="2.40.50.100">
    <property type="match status" value="1"/>
</dbReference>
<dbReference type="InterPro" id="IPR058627">
    <property type="entry name" value="MdtA-like_C"/>
</dbReference>
<dbReference type="NCBIfam" id="TIGR01730">
    <property type="entry name" value="RND_mfp"/>
    <property type="match status" value="1"/>
</dbReference>
<dbReference type="Pfam" id="PF25944">
    <property type="entry name" value="Beta-barrel_RND"/>
    <property type="match status" value="1"/>
</dbReference>
<name>A0A3A3G6K7_9BURK</name>